<keyword evidence="4 8" id="KW-0853">WD repeat</keyword>
<feature type="repeat" description="WD" evidence="8">
    <location>
        <begin position="146"/>
        <end position="187"/>
    </location>
</feature>
<keyword evidence="7 11" id="KW-0413">Isomerase</keyword>
<dbReference type="GO" id="GO:0006457">
    <property type="term" value="P:protein folding"/>
    <property type="evidence" value="ECO:0007669"/>
    <property type="project" value="InterPro"/>
</dbReference>
<keyword evidence="12" id="KW-1185">Reference proteome</keyword>
<evidence type="ECO:0000256" key="8">
    <source>
        <dbReference type="PROSITE-ProRule" id="PRU00221"/>
    </source>
</evidence>
<dbReference type="OrthoDB" id="10264753at2759"/>
<feature type="compositionally biased region" description="Basic and acidic residues" evidence="9">
    <location>
        <begin position="482"/>
        <end position="504"/>
    </location>
</feature>
<evidence type="ECO:0000313" key="12">
    <source>
        <dbReference type="Proteomes" id="UP000217199"/>
    </source>
</evidence>
<feature type="region of interest" description="Disordered" evidence="9">
    <location>
        <begin position="1"/>
        <end position="79"/>
    </location>
</feature>
<sequence>MAVSEANTLGKRGRDDSDITEEREGAGRNKNKNNNGNDEPQTGGDGDGSESSDDDDDDIGPMPMPVDGPGSGEQVARKKRKVLPHEKLFLSHLPTADRYAKSFMHRDVINFVVVTKGTDFVITTSVDGHLKLWKKQEVGIEFVKHYRAHLQQIIGVSASADGTLFASVSEDGTAKVFDVENFDMINMIKLGFVPHACCWVHRRGQAQALLAVSEANSGVIRIYDGRGDDKPLLTLDKVHRFPVHLMTYNDRYDTVISADENGFVEYWQPFEPFEPPRNVRGLWEFKSSTDLFEFKKAKSVPTSVVLSPDNNSFVTFSLPDRQIRIFSFITGKMTRRYDESLGAIQDMQTAGTAIYHVEDMEFGRRLAVDRELELPGPDGRIPGRWINAVWDESGNFVIYPTLLGIKVVNTVTNRVVKLLGKDETVRWMNLSLYQGAPQKKGFQTVAMAASANPILASKEARDPTLFCTGYKRQRFYMFTRTEPEDMKDSGDRDVFNERPTRDEQTTFTASASSSTNPNGLPSSSQIKGATIHTSLGDIHIRLFPEYAPKAVENFVGHARSGYYEGVIFHRVIPKFMVQTGDPFGDGTGGESIWGREFEDEFSPEVRHDRPYMVSMANAGRNTNGSQFFITTTATPWLDDKHTIFGRVLRGLEVVHGIENVRTDKLDKPLEDIKIINVEIE</sequence>
<dbReference type="FunFam" id="2.130.10.10:FF:000450">
    <property type="entry name" value="Peptidylprolyl isomerase domain and WD-repeat protein 1"/>
    <property type="match status" value="1"/>
</dbReference>
<dbReference type="FunFam" id="2.40.100.10:FF:000003">
    <property type="entry name" value="Peptidylprolyl isomerase domain and WD repeat-containing 1"/>
    <property type="match status" value="1"/>
</dbReference>
<organism evidence="11 12">
    <name type="scientific">Pyrrhoderma noxium</name>
    <dbReference type="NCBI Taxonomy" id="2282107"/>
    <lineage>
        <taxon>Eukaryota</taxon>
        <taxon>Fungi</taxon>
        <taxon>Dikarya</taxon>
        <taxon>Basidiomycota</taxon>
        <taxon>Agaricomycotina</taxon>
        <taxon>Agaricomycetes</taxon>
        <taxon>Hymenochaetales</taxon>
        <taxon>Hymenochaetaceae</taxon>
        <taxon>Pyrrhoderma</taxon>
    </lineage>
</organism>
<reference evidence="11 12" key="1">
    <citation type="journal article" date="2017" name="Mol. Ecol.">
        <title>Comparative and population genomic landscape of Phellinus noxius: A hypervariable fungus causing root rot in trees.</title>
        <authorList>
            <person name="Chung C.L."/>
            <person name="Lee T.J."/>
            <person name="Akiba M."/>
            <person name="Lee H.H."/>
            <person name="Kuo T.H."/>
            <person name="Liu D."/>
            <person name="Ke H.M."/>
            <person name="Yokoi T."/>
            <person name="Roa M.B."/>
            <person name="Lu M.J."/>
            <person name="Chang Y.Y."/>
            <person name="Ann P.J."/>
            <person name="Tsai J.N."/>
            <person name="Chen C.Y."/>
            <person name="Tzean S.S."/>
            <person name="Ota Y."/>
            <person name="Hattori T."/>
            <person name="Sahashi N."/>
            <person name="Liou R.F."/>
            <person name="Kikuchi T."/>
            <person name="Tsai I.J."/>
        </authorList>
    </citation>
    <scope>NUCLEOTIDE SEQUENCE [LARGE SCALE GENOMIC DNA]</scope>
    <source>
        <strain evidence="11 12">FFPRI411160</strain>
    </source>
</reference>
<dbReference type="InterPro" id="IPR036322">
    <property type="entry name" value="WD40_repeat_dom_sf"/>
</dbReference>
<dbReference type="InterPro" id="IPR015943">
    <property type="entry name" value="WD40/YVTN_repeat-like_dom_sf"/>
</dbReference>
<dbReference type="InterPro" id="IPR044666">
    <property type="entry name" value="Cyclophilin_A-like"/>
</dbReference>
<dbReference type="CDD" id="cd01927">
    <property type="entry name" value="cyclophilin_WD40"/>
    <property type="match status" value="1"/>
</dbReference>
<keyword evidence="6" id="KW-0697">Rotamase</keyword>
<dbReference type="GO" id="GO:0003755">
    <property type="term" value="F:peptidyl-prolyl cis-trans isomerase activity"/>
    <property type="evidence" value="ECO:0007669"/>
    <property type="project" value="UniProtKB-KW"/>
</dbReference>
<feature type="domain" description="PPIase cyclophilin-type" evidence="10">
    <location>
        <begin position="532"/>
        <end position="679"/>
    </location>
</feature>
<dbReference type="PANTHER" id="PTHR45625:SF4">
    <property type="entry name" value="PEPTIDYLPROLYL ISOMERASE DOMAIN AND WD REPEAT-CONTAINING PROTEIN 1"/>
    <property type="match status" value="1"/>
</dbReference>
<proteinExistence type="inferred from homology"/>
<feature type="region of interest" description="Disordered" evidence="9">
    <location>
        <begin position="482"/>
        <end position="523"/>
    </location>
</feature>
<dbReference type="InterPro" id="IPR001680">
    <property type="entry name" value="WD40_rpt"/>
</dbReference>
<dbReference type="PROSITE" id="PS50082">
    <property type="entry name" value="WD_REPEATS_2"/>
    <property type="match status" value="1"/>
</dbReference>
<feature type="compositionally biased region" description="Low complexity" evidence="9">
    <location>
        <begin position="505"/>
        <end position="515"/>
    </location>
</feature>
<evidence type="ECO:0000256" key="7">
    <source>
        <dbReference type="ARBA" id="ARBA00023235"/>
    </source>
</evidence>
<dbReference type="SMART" id="SM00320">
    <property type="entry name" value="WD40"/>
    <property type="match status" value="4"/>
</dbReference>
<evidence type="ECO:0000256" key="4">
    <source>
        <dbReference type="ARBA" id="ARBA00022574"/>
    </source>
</evidence>
<name>A0A286UC63_9AGAM</name>
<evidence type="ECO:0000313" key="11">
    <source>
        <dbReference type="EMBL" id="PAV17115.1"/>
    </source>
</evidence>
<dbReference type="PROSITE" id="PS00170">
    <property type="entry name" value="CSA_PPIASE_1"/>
    <property type="match status" value="1"/>
</dbReference>
<dbReference type="InterPro" id="IPR002130">
    <property type="entry name" value="Cyclophilin-type_PPIase_dom"/>
</dbReference>
<dbReference type="AlphaFoldDB" id="A0A286UC63"/>
<dbReference type="FunCoup" id="A0A286UC63">
    <property type="interactions" value="749"/>
</dbReference>
<dbReference type="PANTHER" id="PTHR45625">
    <property type="entry name" value="PEPTIDYL-PROLYL CIS-TRANS ISOMERASE-RELATED"/>
    <property type="match status" value="1"/>
</dbReference>
<dbReference type="SUPFAM" id="SSF50891">
    <property type="entry name" value="Cyclophilin-like"/>
    <property type="match status" value="1"/>
</dbReference>
<dbReference type="InterPro" id="IPR029000">
    <property type="entry name" value="Cyclophilin-like_dom_sf"/>
</dbReference>
<protein>
    <recommendedName>
        <fullName evidence="3">peptidylprolyl isomerase</fullName>
        <ecNumber evidence="3">5.2.1.8</ecNumber>
    </recommendedName>
</protein>
<dbReference type="PROSITE" id="PS50072">
    <property type="entry name" value="CSA_PPIASE_2"/>
    <property type="match status" value="1"/>
</dbReference>
<comment type="caution">
    <text evidence="11">The sequence shown here is derived from an EMBL/GenBank/DDBJ whole genome shotgun (WGS) entry which is preliminary data.</text>
</comment>
<dbReference type="EMBL" id="NBII01000007">
    <property type="protein sequence ID" value="PAV17115.1"/>
    <property type="molecule type" value="Genomic_DNA"/>
</dbReference>
<dbReference type="STRING" id="2282107.A0A286UC63"/>
<dbReference type="SUPFAM" id="SSF50978">
    <property type="entry name" value="WD40 repeat-like"/>
    <property type="match status" value="1"/>
</dbReference>
<evidence type="ECO:0000259" key="10">
    <source>
        <dbReference type="PROSITE" id="PS50072"/>
    </source>
</evidence>
<feature type="compositionally biased region" description="Acidic residues" evidence="9">
    <location>
        <begin position="47"/>
        <end position="59"/>
    </location>
</feature>
<dbReference type="Proteomes" id="UP000217199">
    <property type="component" value="Unassembled WGS sequence"/>
</dbReference>
<dbReference type="EC" id="5.2.1.8" evidence="3"/>
<gene>
    <name evidence="11" type="ORF">PNOK_0717900</name>
</gene>
<dbReference type="InParanoid" id="A0A286UC63"/>
<evidence type="ECO:0000256" key="6">
    <source>
        <dbReference type="ARBA" id="ARBA00023110"/>
    </source>
</evidence>
<dbReference type="InterPro" id="IPR020892">
    <property type="entry name" value="Cyclophilin-type_PPIase_CS"/>
</dbReference>
<evidence type="ECO:0000256" key="5">
    <source>
        <dbReference type="ARBA" id="ARBA00022737"/>
    </source>
</evidence>
<accession>A0A286UC63</accession>
<keyword evidence="5" id="KW-0677">Repeat</keyword>
<evidence type="ECO:0000256" key="2">
    <source>
        <dbReference type="ARBA" id="ARBA00007365"/>
    </source>
</evidence>
<evidence type="ECO:0000256" key="9">
    <source>
        <dbReference type="SAM" id="MobiDB-lite"/>
    </source>
</evidence>
<dbReference type="Pfam" id="PF00160">
    <property type="entry name" value="Pro_isomerase"/>
    <property type="match status" value="1"/>
</dbReference>
<dbReference type="PRINTS" id="PR00153">
    <property type="entry name" value="CSAPPISMRASE"/>
</dbReference>
<dbReference type="GO" id="GO:0005634">
    <property type="term" value="C:nucleus"/>
    <property type="evidence" value="ECO:0007669"/>
    <property type="project" value="UniProtKB-ARBA"/>
</dbReference>
<evidence type="ECO:0000256" key="3">
    <source>
        <dbReference type="ARBA" id="ARBA00013194"/>
    </source>
</evidence>
<comment type="catalytic activity">
    <reaction evidence="1">
        <text>[protein]-peptidylproline (omega=180) = [protein]-peptidylproline (omega=0)</text>
        <dbReference type="Rhea" id="RHEA:16237"/>
        <dbReference type="Rhea" id="RHEA-COMP:10747"/>
        <dbReference type="Rhea" id="RHEA-COMP:10748"/>
        <dbReference type="ChEBI" id="CHEBI:83833"/>
        <dbReference type="ChEBI" id="CHEBI:83834"/>
        <dbReference type="EC" id="5.2.1.8"/>
    </reaction>
</comment>
<dbReference type="Gene3D" id="2.40.100.10">
    <property type="entry name" value="Cyclophilin-like"/>
    <property type="match status" value="1"/>
</dbReference>
<evidence type="ECO:0000256" key="1">
    <source>
        <dbReference type="ARBA" id="ARBA00000971"/>
    </source>
</evidence>
<dbReference type="Gene3D" id="2.130.10.10">
    <property type="entry name" value="YVTN repeat-like/Quinoprotein amine dehydrogenase"/>
    <property type="match status" value="1"/>
</dbReference>
<feature type="compositionally biased region" description="Basic and acidic residues" evidence="9">
    <location>
        <begin position="12"/>
        <end position="27"/>
    </location>
</feature>
<comment type="similarity">
    <text evidence="2">Belongs to the cyclophilin-type PPIase family.</text>
</comment>
<dbReference type="Pfam" id="PF00400">
    <property type="entry name" value="WD40"/>
    <property type="match status" value="1"/>
</dbReference>